<comment type="caution">
    <text evidence="8">The sequence shown here is derived from an EMBL/GenBank/DDBJ whole genome shotgun (WGS) entry which is preliminary data.</text>
</comment>
<dbReference type="EC" id="2.1.1.201" evidence="6"/>
<keyword evidence="9" id="KW-1185">Reference proteome</keyword>
<dbReference type="PROSITE" id="PS01184">
    <property type="entry name" value="UBIE_2"/>
    <property type="match status" value="1"/>
</dbReference>
<evidence type="ECO:0000313" key="8">
    <source>
        <dbReference type="EMBL" id="TQV65838.1"/>
    </source>
</evidence>
<dbReference type="PANTHER" id="PTHR43591:SF24">
    <property type="entry name" value="2-METHOXY-6-POLYPRENYL-1,4-BENZOQUINOL METHYLASE, MITOCHONDRIAL"/>
    <property type="match status" value="1"/>
</dbReference>
<comment type="catalytic activity">
    <reaction evidence="6">
        <text>a 2-methoxy-6-(all-trans-polyprenyl)benzene-1,4-diol + S-adenosyl-L-methionine = a 5-methoxy-2-methyl-3-(all-trans-polyprenyl)benzene-1,4-diol + S-adenosyl-L-homocysteine + H(+)</text>
        <dbReference type="Rhea" id="RHEA:28286"/>
        <dbReference type="Rhea" id="RHEA-COMP:10858"/>
        <dbReference type="Rhea" id="RHEA-COMP:10859"/>
        <dbReference type="ChEBI" id="CHEBI:15378"/>
        <dbReference type="ChEBI" id="CHEBI:57856"/>
        <dbReference type="ChEBI" id="CHEBI:59789"/>
        <dbReference type="ChEBI" id="CHEBI:84166"/>
        <dbReference type="ChEBI" id="CHEBI:84167"/>
        <dbReference type="EC" id="2.1.1.201"/>
    </reaction>
</comment>
<keyword evidence="3 6" id="KW-0808">Transferase</keyword>
<evidence type="ECO:0000256" key="7">
    <source>
        <dbReference type="SAM" id="Phobius"/>
    </source>
</evidence>
<protein>
    <recommendedName>
        <fullName evidence="6">Ubiquinone/menaquinone biosynthesis C-methyltransferase UbiE</fullName>
        <ecNumber evidence="6">2.1.1.163</ecNumber>
        <ecNumber evidence="6">2.1.1.201</ecNumber>
    </recommendedName>
    <alternativeName>
        <fullName evidence="6">2-methoxy-6-polyprenyl-1,4-benzoquinol methylase</fullName>
    </alternativeName>
    <alternativeName>
        <fullName evidence="6">Demethylmenaquinone methyltransferase</fullName>
    </alternativeName>
</protein>
<comment type="function">
    <text evidence="6">Methyltransferase required for the conversion of demethylmenaquinol (DMKH2) to menaquinol (MKH2) and the conversion of 2-polyprenyl-6-methoxy-1,4-benzoquinol (DDMQH2) to 2-polyprenyl-3-methyl-6-methoxy-1,4-benzoquinol (DMQH2).</text>
</comment>
<dbReference type="InterPro" id="IPR029063">
    <property type="entry name" value="SAM-dependent_MTases_sf"/>
</dbReference>
<dbReference type="Gene3D" id="3.40.50.150">
    <property type="entry name" value="Vaccinia Virus protein VP39"/>
    <property type="match status" value="1"/>
</dbReference>
<dbReference type="NCBIfam" id="TIGR01934">
    <property type="entry name" value="MenG_MenH_UbiE"/>
    <property type="match status" value="1"/>
</dbReference>
<feature type="binding site" evidence="6">
    <location>
        <position position="132"/>
    </location>
    <ligand>
        <name>S-adenosyl-L-methionine</name>
        <dbReference type="ChEBI" id="CHEBI:59789"/>
    </ligand>
</feature>
<dbReference type="GO" id="GO:0009060">
    <property type="term" value="P:aerobic respiration"/>
    <property type="evidence" value="ECO:0007669"/>
    <property type="project" value="UniProtKB-UniRule"/>
</dbReference>
<evidence type="ECO:0000256" key="6">
    <source>
        <dbReference type="HAMAP-Rule" id="MF_01813"/>
    </source>
</evidence>
<comment type="pathway">
    <text evidence="6">Quinol/quinone metabolism; menaquinone biosynthesis; menaquinol from 1,4-dihydroxy-2-naphthoate: step 2/2.</text>
</comment>
<dbReference type="HAMAP" id="MF_01813">
    <property type="entry name" value="MenG_UbiE_methyltr"/>
    <property type="match status" value="1"/>
</dbReference>
<keyword evidence="2 6" id="KW-0489">Methyltransferase</keyword>
<organism evidence="8 9">
    <name type="scientific">Exilibacterium tricleocarpae</name>
    <dbReference type="NCBI Taxonomy" id="2591008"/>
    <lineage>
        <taxon>Bacteria</taxon>
        <taxon>Pseudomonadati</taxon>
        <taxon>Pseudomonadota</taxon>
        <taxon>Gammaproteobacteria</taxon>
        <taxon>Cellvibrionales</taxon>
        <taxon>Cellvibrionaceae</taxon>
        <taxon>Exilibacterium</taxon>
    </lineage>
</organism>
<dbReference type="PROSITE" id="PS51608">
    <property type="entry name" value="SAM_MT_UBIE"/>
    <property type="match status" value="1"/>
</dbReference>
<dbReference type="Pfam" id="PF01209">
    <property type="entry name" value="Ubie_methyltran"/>
    <property type="match status" value="1"/>
</dbReference>
<keyword evidence="7" id="KW-0472">Membrane</keyword>
<dbReference type="Proteomes" id="UP000319732">
    <property type="component" value="Unassembled WGS sequence"/>
</dbReference>
<dbReference type="EC" id="2.1.1.163" evidence="6"/>
<sequence>MRHQKLKNAAEFENTRDDVFERIASRYDLLCDLFSLGIHRIWKRRVSDLVSEEPWDNLLDVASGTGDIVLKLLQKKKLLSNQKVIVSDICRKMLSIAERKIDDYRENIRFERINAHSINEIDSSSIDVYSISLGLKICDREKAMQEAFRVLKPGGRFVSLEASNIPFNWLHNLYLFYMALCMPFIGWVATGGDSSAYKYLLHGVRDFPSAEDLKTEIESIGFEKVKYERLSLGIVAIHIAVKPECA</sequence>
<keyword evidence="7" id="KW-1133">Transmembrane helix</keyword>
<gene>
    <name evidence="6" type="primary">ubiE</name>
    <name evidence="8" type="ORF">FKG94_27930</name>
</gene>
<dbReference type="EMBL" id="VHSG01000048">
    <property type="protein sequence ID" value="TQV65838.1"/>
    <property type="molecule type" value="Genomic_DNA"/>
</dbReference>
<evidence type="ECO:0000256" key="5">
    <source>
        <dbReference type="ARBA" id="ARBA00022691"/>
    </source>
</evidence>
<dbReference type="CDD" id="cd02440">
    <property type="entry name" value="AdoMet_MTases"/>
    <property type="match status" value="1"/>
</dbReference>
<dbReference type="InterPro" id="IPR023576">
    <property type="entry name" value="UbiE/COQ5_MeTrFase_CS"/>
</dbReference>
<comment type="pathway">
    <text evidence="6">Cofactor biosynthesis; ubiquinone biosynthesis.</text>
</comment>
<dbReference type="UniPathway" id="UPA00079">
    <property type="reaction ID" value="UER00169"/>
</dbReference>
<dbReference type="InterPro" id="IPR004033">
    <property type="entry name" value="UbiE/COQ5_MeTrFase"/>
</dbReference>
<evidence type="ECO:0000256" key="4">
    <source>
        <dbReference type="ARBA" id="ARBA00022688"/>
    </source>
</evidence>
<evidence type="ECO:0000256" key="1">
    <source>
        <dbReference type="ARBA" id="ARBA00022428"/>
    </source>
</evidence>
<name>A0A545SLJ0_9GAMM</name>
<feature type="transmembrane region" description="Helical" evidence="7">
    <location>
        <begin position="173"/>
        <end position="190"/>
    </location>
</feature>
<keyword evidence="5 6" id="KW-0949">S-adenosyl-L-methionine</keyword>
<feature type="binding site" evidence="6">
    <location>
        <begin position="114"/>
        <end position="115"/>
    </location>
    <ligand>
        <name>S-adenosyl-L-methionine</name>
        <dbReference type="ChEBI" id="CHEBI:59789"/>
    </ligand>
</feature>
<proteinExistence type="inferred from homology"/>
<dbReference type="GO" id="GO:0032259">
    <property type="term" value="P:methylation"/>
    <property type="evidence" value="ECO:0007669"/>
    <property type="project" value="UniProtKB-KW"/>
</dbReference>
<dbReference type="GO" id="GO:0008425">
    <property type="term" value="F:2-methoxy-6-polyprenyl-1,4-benzoquinol methyltransferase activity"/>
    <property type="evidence" value="ECO:0007669"/>
    <property type="project" value="UniProtKB-UniRule"/>
</dbReference>
<comment type="similarity">
    <text evidence="6">Belongs to the class I-like SAM-binding methyltransferase superfamily. MenG/UbiE family.</text>
</comment>
<dbReference type="UniPathway" id="UPA00232"/>
<feature type="binding site" evidence="6">
    <location>
        <position position="88"/>
    </location>
    <ligand>
        <name>S-adenosyl-L-methionine</name>
        <dbReference type="ChEBI" id="CHEBI:59789"/>
    </ligand>
</feature>
<evidence type="ECO:0000313" key="9">
    <source>
        <dbReference type="Proteomes" id="UP000319732"/>
    </source>
</evidence>
<dbReference type="OrthoDB" id="9808140at2"/>
<dbReference type="GO" id="GO:0043770">
    <property type="term" value="F:demethylmenaquinone methyltransferase activity"/>
    <property type="evidence" value="ECO:0007669"/>
    <property type="project" value="UniProtKB-UniRule"/>
</dbReference>
<evidence type="ECO:0000256" key="3">
    <source>
        <dbReference type="ARBA" id="ARBA00022679"/>
    </source>
</evidence>
<evidence type="ECO:0000256" key="2">
    <source>
        <dbReference type="ARBA" id="ARBA00022603"/>
    </source>
</evidence>
<dbReference type="PANTHER" id="PTHR43591">
    <property type="entry name" value="METHYLTRANSFERASE"/>
    <property type="match status" value="1"/>
</dbReference>
<reference evidence="8 9" key="1">
    <citation type="submission" date="2019-06" db="EMBL/GenBank/DDBJ databases">
        <title>Whole genome sequence for Cellvibrionaceae sp. R142.</title>
        <authorList>
            <person name="Wang G."/>
        </authorList>
    </citation>
    <scope>NUCLEOTIDE SEQUENCE [LARGE SCALE GENOMIC DNA]</scope>
    <source>
        <strain evidence="8 9">R142</strain>
    </source>
</reference>
<keyword evidence="8" id="KW-0830">Ubiquinone</keyword>
<dbReference type="GO" id="GO:0009234">
    <property type="term" value="P:menaquinone biosynthetic process"/>
    <property type="evidence" value="ECO:0007669"/>
    <property type="project" value="UniProtKB-UniRule"/>
</dbReference>
<keyword evidence="4 6" id="KW-0831">Ubiquinone biosynthesis</keyword>
<dbReference type="SUPFAM" id="SSF53335">
    <property type="entry name" value="S-adenosyl-L-methionine-dependent methyltransferases"/>
    <property type="match status" value="1"/>
</dbReference>
<dbReference type="AlphaFoldDB" id="A0A545SLJ0"/>
<comment type="catalytic activity">
    <reaction evidence="6">
        <text>a 2-demethylmenaquinol + S-adenosyl-L-methionine = a menaquinol + S-adenosyl-L-homocysteine + H(+)</text>
        <dbReference type="Rhea" id="RHEA:42640"/>
        <dbReference type="Rhea" id="RHEA-COMP:9539"/>
        <dbReference type="Rhea" id="RHEA-COMP:9563"/>
        <dbReference type="ChEBI" id="CHEBI:15378"/>
        <dbReference type="ChEBI" id="CHEBI:18151"/>
        <dbReference type="ChEBI" id="CHEBI:55437"/>
        <dbReference type="ChEBI" id="CHEBI:57856"/>
        <dbReference type="ChEBI" id="CHEBI:59789"/>
        <dbReference type="EC" id="2.1.1.163"/>
    </reaction>
</comment>
<accession>A0A545SLJ0</accession>
<keyword evidence="7" id="KW-0812">Transmembrane</keyword>
<keyword evidence="1 6" id="KW-0474">Menaquinone biosynthesis</keyword>
<feature type="binding site" evidence="6">
    <location>
        <position position="65"/>
    </location>
    <ligand>
        <name>S-adenosyl-L-methionine</name>
        <dbReference type="ChEBI" id="CHEBI:59789"/>
    </ligand>
</feature>